<organism evidence="2 3">
    <name type="scientific">Pseudomonas helleri</name>
    <dbReference type="NCBI Taxonomy" id="1608996"/>
    <lineage>
        <taxon>Bacteria</taxon>
        <taxon>Pseudomonadati</taxon>
        <taxon>Pseudomonadota</taxon>
        <taxon>Gammaproteobacteria</taxon>
        <taxon>Pseudomonadales</taxon>
        <taxon>Pseudomonadaceae</taxon>
        <taxon>Pseudomonas</taxon>
    </lineage>
</organism>
<feature type="domain" description="Antitoxin SocA-like Panacea" evidence="1">
    <location>
        <begin position="18"/>
        <end position="128"/>
    </location>
</feature>
<sequence length="175" mass="20209">MAAYFLQRRGGRMAYIKLMKLLYLADRESMDRYSAPMSHDSHVSMAQGPVLSATLNLITGQIESPAWRSWVTSEAKFEVSLSRELNDLELLDELSDADLEIMDHVWEQFGRMRRWELVDYTHDHLPEWVDPGRSSTPINPRAVFRALGKDEQQAELLARELFERKSLGRAVSELI</sequence>
<evidence type="ECO:0000259" key="1">
    <source>
        <dbReference type="Pfam" id="PF13274"/>
    </source>
</evidence>
<gene>
    <name evidence="2" type="ORF">GHO27_18570</name>
</gene>
<reference evidence="2 3" key="1">
    <citation type="submission" date="2019-10" db="EMBL/GenBank/DDBJ databases">
        <title>Evaluation of single-gene subtyping targets for Pseudomonas.</title>
        <authorList>
            <person name="Reichler S.J."/>
            <person name="Orsi R.H."/>
            <person name="Wiedmann M."/>
            <person name="Martin N.H."/>
            <person name="Murphy S.I."/>
        </authorList>
    </citation>
    <scope>NUCLEOTIDE SEQUENCE [LARGE SCALE GENOMIC DNA]</scope>
    <source>
        <strain evidence="2 3">FSL R10-1637</strain>
    </source>
</reference>
<dbReference type="Pfam" id="PF13274">
    <property type="entry name" value="SocA_Panacea"/>
    <property type="match status" value="1"/>
</dbReference>
<protein>
    <submittedName>
        <fullName evidence="2">DUF4065 domain-containing protein</fullName>
    </submittedName>
</protein>
<dbReference type="Proteomes" id="UP000478064">
    <property type="component" value="Unassembled WGS sequence"/>
</dbReference>
<evidence type="ECO:0000313" key="2">
    <source>
        <dbReference type="EMBL" id="MQU07688.1"/>
    </source>
</evidence>
<comment type="caution">
    <text evidence="2">The sequence shown here is derived from an EMBL/GenBank/DDBJ whole genome shotgun (WGS) entry which is preliminary data.</text>
</comment>
<proteinExistence type="predicted"/>
<accession>A0A6L5HXB6</accession>
<dbReference type="InterPro" id="IPR025272">
    <property type="entry name" value="SocA_Panacea"/>
</dbReference>
<dbReference type="AlphaFoldDB" id="A0A6L5HXB6"/>
<evidence type="ECO:0000313" key="3">
    <source>
        <dbReference type="Proteomes" id="UP000478064"/>
    </source>
</evidence>
<dbReference type="EMBL" id="WIVU01000043">
    <property type="protein sequence ID" value="MQU07688.1"/>
    <property type="molecule type" value="Genomic_DNA"/>
</dbReference>
<name>A0A6L5HXB6_9PSED</name>